<gene>
    <name evidence="17" type="ORF">J2W43_001568</name>
</gene>
<dbReference type="GO" id="GO:0005524">
    <property type="term" value="F:ATP binding"/>
    <property type="evidence" value="ECO:0007669"/>
    <property type="project" value="UniProtKB-KW"/>
</dbReference>
<dbReference type="Gene3D" id="3.40.50.12780">
    <property type="entry name" value="N-terminal domain of ligase-like"/>
    <property type="match status" value="1"/>
</dbReference>
<comment type="similarity">
    <text evidence="4">Belongs to the ATP-dependent AMP-binding enzyme family.</text>
</comment>
<keyword evidence="5 17" id="KW-0436">Ligase</keyword>
<dbReference type="PANTHER" id="PTHR43767:SF8">
    <property type="entry name" value="LONG-CHAIN-FATTY-ACID--COA LIGASE"/>
    <property type="match status" value="1"/>
</dbReference>
<dbReference type="InterPro" id="IPR045851">
    <property type="entry name" value="AMP-bd_C_sf"/>
</dbReference>
<dbReference type="InterPro" id="IPR050237">
    <property type="entry name" value="ATP-dep_AMP-bd_enzyme"/>
</dbReference>
<dbReference type="EC" id="6.2.1.3" evidence="12"/>
<dbReference type="NCBIfam" id="NF009139">
    <property type="entry name" value="PRK12492.1"/>
    <property type="match status" value="1"/>
</dbReference>
<keyword evidence="6" id="KW-0547">Nucleotide-binding</keyword>
<dbReference type="Pfam" id="PF00501">
    <property type="entry name" value="AMP-binding"/>
    <property type="match status" value="1"/>
</dbReference>
<evidence type="ECO:0000256" key="3">
    <source>
        <dbReference type="ARBA" id="ARBA00005005"/>
    </source>
</evidence>
<dbReference type="SUPFAM" id="SSF56801">
    <property type="entry name" value="Acetyl-CoA synthetase-like"/>
    <property type="match status" value="1"/>
</dbReference>
<comment type="pathway">
    <text evidence="3">Lipid metabolism; fatty acid beta-oxidation.</text>
</comment>
<feature type="domain" description="AMP-dependent synthetase/ligase" evidence="15">
    <location>
        <begin position="30"/>
        <end position="427"/>
    </location>
</feature>
<name>A0AAW8M6F4_9PSED</name>
<keyword evidence="11" id="KW-0472">Membrane</keyword>
<dbReference type="AlphaFoldDB" id="A0AAW8M6F4"/>
<dbReference type="PANTHER" id="PTHR43767">
    <property type="entry name" value="LONG-CHAIN-FATTY-ACID--COA LIGASE"/>
    <property type="match status" value="1"/>
</dbReference>
<keyword evidence="8" id="KW-0067">ATP-binding</keyword>
<evidence type="ECO:0000256" key="14">
    <source>
        <dbReference type="ARBA" id="ARBA00042773"/>
    </source>
</evidence>
<dbReference type="Proteomes" id="UP001252613">
    <property type="component" value="Unassembled WGS sequence"/>
</dbReference>
<evidence type="ECO:0000256" key="5">
    <source>
        <dbReference type="ARBA" id="ARBA00022598"/>
    </source>
</evidence>
<dbReference type="FunFam" id="3.30.300.30:FF:000006">
    <property type="entry name" value="Long-chain-fatty-acid--CoA ligase FadD"/>
    <property type="match status" value="1"/>
</dbReference>
<feature type="domain" description="AMP-binding enzyme C-terminal" evidence="16">
    <location>
        <begin position="478"/>
        <end position="552"/>
    </location>
</feature>
<evidence type="ECO:0000259" key="15">
    <source>
        <dbReference type="Pfam" id="PF00501"/>
    </source>
</evidence>
<evidence type="ECO:0000313" key="18">
    <source>
        <dbReference type="Proteomes" id="UP001252613"/>
    </source>
</evidence>
<dbReference type="GO" id="GO:0016020">
    <property type="term" value="C:membrane"/>
    <property type="evidence" value="ECO:0007669"/>
    <property type="project" value="UniProtKB-SubCell"/>
</dbReference>
<dbReference type="FunFam" id="3.40.50.12780:FF:000003">
    <property type="entry name" value="Long-chain-fatty-acid--CoA ligase FadD"/>
    <property type="match status" value="1"/>
</dbReference>
<evidence type="ECO:0000256" key="9">
    <source>
        <dbReference type="ARBA" id="ARBA00022842"/>
    </source>
</evidence>
<sequence length="562" mass="61663">MQPDFWNDKRPTGVPSEIDLGAYKSVVEVFERSCKKFADRPAFSNMGVTLTYAEVERYSAAFAGYLQAHTDLVPGDRIAVQMPNVLQYPIAVFGALRAGLIVVNTNPLYTPREMRHQFKDSGARALVYMNLFGQKVQEVLPDTDLQYLIEAKMGDLMPTAKGWLVNTVISKVKKMVPDYSLPQAVSFKSALRLGRGHGIKPLKVSLDDIAVLQYTGGTTGLAKGAMLTHGNLVANMQQTRACLGQVGDDGHPLLREGQEVMIAPLPLYHIYAFTANCMCMMVTGNHNVLITNPRDIGGFIKELKNWRFSLLLGLNTLFVALMDHPDFKTLDFSNLKVTNSGGTALIKATAERWEQITGCGITEGYGLTETSPVACANPYGGKSRLGTVGLPVPGTLMKVISDDGVEQPFGERGELCIKGPQIMKGYWNKPEATAEVLDSEGWFKSGDIAVIDPDGFVRIVDRKKDMIIVSGFNVYPNEIEDVVMAHPKVASCAVIGVPDERSGEAVKLFVVAREAGVSLEELKAYCKENFTGYKIPKHIVLRDSLPMTPVGKILRRELRDIA</sequence>
<evidence type="ECO:0000259" key="16">
    <source>
        <dbReference type="Pfam" id="PF13193"/>
    </source>
</evidence>
<dbReference type="InterPro" id="IPR020845">
    <property type="entry name" value="AMP-binding_CS"/>
</dbReference>
<organism evidence="17 18">
    <name type="scientific">Pseudomonas brassicacearum</name>
    <dbReference type="NCBI Taxonomy" id="930166"/>
    <lineage>
        <taxon>Bacteria</taxon>
        <taxon>Pseudomonadati</taxon>
        <taxon>Pseudomonadota</taxon>
        <taxon>Gammaproteobacteria</taxon>
        <taxon>Pseudomonadales</taxon>
        <taxon>Pseudomonadaceae</taxon>
        <taxon>Pseudomonas</taxon>
    </lineage>
</organism>
<proteinExistence type="inferred from homology"/>
<evidence type="ECO:0000256" key="6">
    <source>
        <dbReference type="ARBA" id="ARBA00022741"/>
    </source>
</evidence>
<dbReference type="Pfam" id="PF13193">
    <property type="entry name" value="AMP-binding_C"/>
    <property type="match status" value="1"/>
</dbReference>
<evidence type="ECO:0000256" key="1">
    <source>
        <dbReference type="ARBA" id="ARBA00001946"/>
    </source>
</evidence>
<accession>A0AAW8M6F4</accession>
<dbReference type="NCBIfam" id="NF004229">
    <property type="entry name" value="PRK05677.1"/>
    <property type="match status" value="1"/>
</dbReference>
<protein>
    <recommendedName>
        <fullName evidence="13">Long-chain-fatty-acid--CoA ligase</fullName>
        <ecNumber evidence="12">6.2.1.3</ecNumber>
    </recommendedName>
    <alternativeName>
        <fullName evidence="14">Long-chain acyl-CoA synthetase</fullName>
    </alternativeName>
</protein>
<evidence type="ECO:0000313" key="17">
    <source>
        <dbReference type="EMBL" id="MDR6957592.1"/>
    </source>
</evidence>
<keyword evidence="9" id="KW-0460">Magnesium</keyword>
<evidence type="ECO:0000256" key="4">
    <source>
        <dbReference type="ARBA" id="ARBA00006432"/>
    </source>
</evidence>
<comment type="caution">
    <text evidence="17">The sequence shown here is derived from an EMBL/GenBank/DDBJ whole genome shotgun (WGS) entry which is preliminary data.</text>
</comment>
<evidence type="ECO:0000256" key="13">
    <source>
        <dbReference type="ARBA" id="ARBA00039545"/>
    </source>
</evidence>
<evidence type="ECO:0000256" key="11">
    <source>
        <dbReference type="ARBA" id="ARBA00023136"/>
    </source>
</evidence>
<evidence type="ECO:0000256" key="7">
    <source>
        <dbReference type="ARBA" id="ARBA00022832"/>
    </source>
</evidence>
<dbReference type="InterPro" id="IPR025110">
    <property type="entry name" value="AMP-bd_C"/>
</dbReference>
<dbReference type="GO" id="GO:0004467">
    <property type="term" value="F:long-chain fatty acid-CoA ligase activity"/>
    <property type="evidence" value="ECO:0007669"/>
    <property type="project" value="UniProtKB-EC"/>
</dbReference>
<dbReference type="PROSITE" id="PS00455">
    <property type="entry name" value="AMP_BINDING"/>
    <property type="match status" value="1"/>
</dbReference>
<evidence type="ECO:0000256" key="10">
    <source>
        <dbReference type="ARBA" id="ARBA00023098"/>
    </source>
</evidence>
<dbReference type="CDD" id="cd05936">
    <property type="entry name" value="FC-FACS_FadD_like"/>
    <property type="match status" value="1"/>
</dbReference>
<dbReference type="RefSeq" id="WP_310358337.1">
    <property type="nucleotide sequence ID" value="NZ_JAVDVC010000002.1"/>
</dbReference>
<evidence type="ECO:0000256" key="2">
    <source>
        <dbReference type="ARBA" id="ARBA00004170"/>
    </source>
</evidence>
<dbReference type="InterPro" id="IPR000873">
    <property type="entry name" value="AMP-dep_synth/lig_dom"/>
</dbReference>
<dbReference type="EMBL" id="JAVDVC010000002">
    <property type="protein sequence ID" value="MDR6957592.1"/>
    <property type="molecule type" value="Genomic_DNA"/>
</dbReference>
<comment type="cofactor">
    <cofactor evidence="1">
        <name>Mg(2+)</name>
        <dbReference type="ChEBI" id="CHEBI:18420"/>
    </cofactor>
</comment>
<evidence type="ECO:0000256" key="8">
    <source>
        <dbReference type="ARBA" id="ARBA00022840"/>
    </source>
</evidence>
<dbReference type="InterPro" id="IPR042099">
    <property type="entry name" value="ANL_N_sf"/>
</dbReference>
<evidence type="ECO:0000256" key="12">
    <source>
        <dbReference type="ARBA" id="ARBA00026121"/>
    </source>
</evidence>
<comment type="subcellular location">
    <subcellularLocation>
        <location evidence="2">Membrane</location>
        <topology evidence="2">Peripheral membrane protein</topology>
    </subcellularLocation>
</comment>
<keyword evidence="7" id="KW-0276">Fatty acid metabolism</keyword>
<dbReference type="Gene3D" id="3.30.300.30">
    <property type="match status" value="1"/>
</dbReference>
<keyword evidence="10" id="KW-0443">Lipid metabolism</keyword>
<reference evidence="17" key="1">
    <citation type="submission" date="2023-07" db="EMBL/GenBank/DDBJ databases">
        <title>Sorghum-associated microbial communities from plants grown in Nebraska, USA.</title>
        <authorList>
            <person name="Schachtman D."/>
        </authorList>
    </citation>
    <scope>NUCLEOTIDE SEQUENCE</scope>
    <source>
        <strain evidence="17">3432</strain>
    </source>
</reference>